<dbReference type="AlphaFoldDB" id="A0A9P0GU23"/>
<comment type="subcellular location">
    <subcellularLocation>
        <location evidence="1">Membrane</location>
        <topology evidence="1">Multi-pass membrane protein</topology>
    </subcellularLocation>
</comment>
<organism evidence="10 11">
    <name type="scientific">Phaedon cochleariae</name>
    <name type="common">Mustard beetle</name>
    <dbReference type="NCBI Taxonomy" id="80249"/>
    <lineage>
        <taxon>Eukaryota</taxon>
        <taxon>Metazoa</taxon>
        <taxon>Ecdysozoa</taxon>
        <taxon>Arthropoda</taxon>
        <taxon>Hexapoda</taxon>
        <taxon>Insecta</taxon>
        <taxon>Pterygota</taxon>
        <taxon>Neoptera</taxon>
        <taxon>Endopterygota</taxon>
        <taxon>Coleoptera</taxon>
        <taxon>Polyphaga</taxon>
        <taxon>Cucujiformia</taxon>
        <taxon>Chrysomeloidea</taxon>
        <taxon>Chrysomelidae</taxon>
        <taxon>Chrysomelinae</taxon>
        <taxon>Chrysomelini</taxon>
        <taxon>Phaedon</taxon>
    </lineage>
</organism>
<dbReference type="InterPro" id="IPR020846">
    <property type="entry name" value="MFS_dom"/>
</dbReference>
<evidence type="ECO:0000256" key="1">
    <source>
        <dbReference type="ARBA" id="ARBA00004141"/>
    </source>
</evidence>
<name>A0A9P0GU23_PHACE</name>
<evidence type="ECO:0000256" key="2">
    <source>
        <dbReference type="ARBA" id="ARBA00008586"/>
    </source>
</evidence>
<evidence type="ECO:0000256" key="5">
    <source>
        <dbReference type="ARBA" id="ARBA00023053"/>
    </source>
</evidence>
<feature type="domain" description="Major facilitator superfamily (MFS) profile" evidence="9">
    <location>
        <begin position="5"/>
        <end position="270"/>
    </location>
</feature>
<dbReference type="PROSITE" id="PS50850">
    <property type="entry name" value="MFS"/>
    <property type="match status" value="1"/>
</dbReference>
<evidence type="ECO:0000256" key="7">
    <source>
        <dbReference type="ARBA" id="ARBA00023201"/>
    </source>
</evidence>
<proteinExistence type="inferred from homology"/>
<comment type="similarity">
    <text evidence="2">Belongs to the major facilitator superfamily. Sodium/anion cotransporter family.</text>
</comment>
<keyword evidence="5" id="KW-0915">Sodium</keyword>
<sequence>MVFYFFLMTFTYCMRSVLSVAIVAMNDPKTSINKDIEVYDWDNQSVVLSAFFWGYVLLQVPSAQLGKKFGAKWMLVGCTSLDSLSCILIPVMASRFGSTGVMICRVSQGLAQGGVAPLVHTLLGCWAPPSERSVMATVAYTGGTFGIILCLPITGVICSGYWGWPASFYLFGSLGLMWALAWSVFGADTPSTHKTISNIERKYIETSLGQIEYKVCGLNHSLKRIFSDTNMNIKKMDIYRVGHIKTGSFYFPRGFIISQPNSNFLASFHS</sequence>
<reference evidence="10" key="2">
    <citation type="submission" date="2022-10" db="EMBL/GenBank/DDBJ databases">
        <authorList>
            <consortium name="ENA_rothamsted_submissions"/>
            <consortium name="culmorum"/>
            <person name="King R."/>
        </authorList>
    </citation>
    <scope>NUCLEOTIDE SEQUENCE</scope>
</reference>
<keyword evidence="3 8" id="KW-0812">Transmembrane</keyword>
<dbReference type="EMBL" id="OU896722">
    <property type="protein sequence ID" value="CAH1154733.1"/>
    <property type="molecule type" value="Genomic_DNA"/>
</dbReference>
<dbReference type="GO" id="GO:0022857">
    <property type="term" value="F:transmembrane transporter activity"/>
    <property type="evidence" value="ECO:0007669"/>
    <property type="project" value="InterPro"/>
</dbReference>
<evidence type="ECO:0000256" key="6">
    <source>
        <dbReference type="ARBA" id="ARBA00023136"/>
    </source>
</evidence>
<dbReference type="GO" id="GO:0006814">
    <property type="term" value="P:sodium ion transport"/>
    <property type="evidence" value="ECO:0007669"/>
    <property type="project" value="UniProtKB-KW"/>
</dbReference>
<evidence type="ECO:0000313" key="11">
    <source>
        <dbReference type="Proteomes" id="UP001153737"/>
    </source>
</evidence>
<evidence type="ECO:0000313" key="10">
    <source>
        <dbReference type="EMBL" id="CAH1154733.1"/>
    </source>
</evidence>
<dbReference type="Gene3D" id="1.20.1250.20">
    <property type="entry name" value="MFS general substrate transporter like domains"/>
    <property type="match status" value="1"/>
</dbReference>
<keyword evidence="4 8" id="KW-1133">Transmembrane helix</keyword>
<dbReference type="InterPro" id="IPR036259">
    <property type="entry name" value="MFS_trans_sf"/>
</dbReference>
<dbReference type="FunFam" id="1.20.1250.20:FF:000144">
    <property type="entry name" value="Picot, isoform B"/>
    <property type="match status" value="1"/>
</dbReference>
<dbReference type="InterPro" id="IPR050382">
    <property type="entry name" value="MFS_Na/Anion_cotransporter"/>
</dbReference>
<feature type="transmembrane region" description="Helical" evidence="8">
    <location>
        <begin position="168"/>
        <end position="187"/>
    </location>
</feature>
<keyword evidence="7" id="KW-0739">Sodium transport</keyword>
<evidence type="ECO:0000256" key="3">
    <source>
        <dbReference type="ARBA" id="ARBA00022692"/>
    </source>
</evidence>
<keyword evidence="7" id="KW-0406">Ion transport</keyword>
<dbReference type="PANTHER" id="PTHR11662:SF280">
    <property type="entry name" value="FI21844P1-RELATED"/>
    <property type="match status" value="1"/>
</dbReference>
<gene>
    <name evidence="10" type="ORF">PHAECO_LOCUS5105</name>
</gene>
<protein>
    <recommendedName>
        <fullName evidence="9">Major facilitator superfamily (MFS) profile domain-containing protein</fullName>
    </recommendedName>
</protein>
<keyword evidence="11" id="KW-1185">Reference proteome</keyword>
<feature type="transmembrane region" description="Helical" evidence="8">
    <location>
        <begin position="138"/>
        <end position="162"/>
    </location>
</feature>
<dbReference type="SUPFAM" id="SSF103473">
    <property type="entry name" value="MFS general substrate transporter"/>
    <property type="match status" value="1"/>
</dbReference>
<dbReference type="InterPro" id="IPR011701">
    <property type="entry name" value="MFS"/>
</dbReference>
<feature type="transmembrane region" description="Helical" evidence="8">
    <location>
        <begin position="6"/>
        <end position="25"/>
    </location>
</feature>
<dbReference type="PANTHER" id="PTHR11662">
    <property type="entry name" value="SOLUTE CARRIER FAMILY 17"/>
    <property type="match status" value="1"/>
</dbReference>
<dbReference type="Proteomes" id="UP001153737">
    <property type="component" value="Chromosome 16"/>
</dbReference>
<keyword evidence="6 8" id="KW-0472">Membrane</keyword>
<evidence type="ECO:0000259" key="9">
    <source>
        <dbReference type="PROSITE" id="PS50850"/>
    </source>
</evidence>
<dbReference type="OrthoDB" id="6748680at2759"/>
<dbReference type="Pfam" id="PF07690">
    <property type="entry name" value="MFS_1"/>
    <property type="match status" value="1"/>
</dbReference>
<reference evidence="10" key="1">
    <citation type="submission" date="2022-01" db="EMBL/GenBank/DDBJ databases">
        <authorList>
            <person name="King R."/>
        </authorList>
    </citation>
    <scope>NUCLEOTIDE SEQUENCE</scope>
</reference>
<keyword evidence="7" id="KW-0813">Transport</keyword>
<dbReference type="GO" id="GO:0006820">
    <property type="term" value="P:monoatomic anion transport"/>
    <property type="evidence" value="ECO:0007669"/>
    <property type="project" value="TreeGrafter"/>
</dbReference>
<evidence type="ECO:0000256" key="4">
    <source>
        <dbReference type="ARBA" id="ARBA00022989"/>
    </source>
</evidence>
<feature type="transmembrane region" description="Helical" evidence="8">
    <location>
        <begin position="46"/>
        <end position="65"/>
    </location>
</feature>
<dbReference type="GO" id="GO:0016020">
    <property type="term" value="C:membrane"/>
    <property type="evidence" value="ECO:0007669"/>
    <property type="project" value="UniProtKB-SubCell"/>
</dbReference>
<accession>A0A9P0GU23</accession>
<evidence type="ECO:0000256" key="8">
    <source>
        <dbReference type="SAM" id="Phobius"/>
    </source>
</evidence>